<feature type="signal peptide" evidence="2">
    <location>
        <begin position="1"/>
        <end position="18"/>
    </location>
</feature>
<dbReference type="AlphaFoldDB" id="A0A1I4YEV8"/>
<keyword evidence="1" id="KW-1133">Transmembrane helix</keyword>
<keyword evidence="4" id="KW-1185">Reference proteome</keyword>
<dbReference type="Proteomes" id="UP000199149">
    <property type="component" value="Unassembled WGS sequence"/>
</dbReference>
<evidence type="ECO:0000256" key="1">
    <source>
        <dbReference type="SAM" id="Phobius"/>
    </source>
</evidence>
<evidence type="ECO:0000313" key="3">
    <source>
        <dbReference type="EMBL" id="SFN36611.1"/>
    </source>
</evidence>
<evidence type="ECO:0000313" key="4">
    <source>
        <dbReference type="Proteomes" id="UP000199149"/>
    </source>
</evidence>
<proteinExistence type="predicted"/>
<gene>
    <name evidence="3" type="ORF">SAMN05421738_11125</name>
</gene>
<feature type="chain" id="PRO_5011659131" evidence="2">
    <location>
        <begin position="19"/>
        <end position="321"/>
    </location>
</feature>
<sequence>MKNLLLLVSLFIFQFSFAQEIVPKLDRSTIKIGEPIQYTVKVDYKEGDKIIFPSITDSLNHHIEVLDHKLDTVNTDGKSEIVQHLELTGYDAGKFTIPSLSIQKNGQDFKTKQLEIDIQDIAVDTTKNAIFPIKPVMEEEYTMHDYWNKYWIYGVVALVLFLLAIVLIVLFIRGKSKFSNKNAYKTPYDEAKASLKTLDAKKYLKRGEQKEYYTQLSFIVRRYLGRVYHFSALEILSDDLVKFVALKPDILPEDVQKFKQFLFDADLVKFAKQQFDDSTNEAHRKWVDEFVEHVKPLEIPENEDLKTDQVTGEKYKQFNNN</sequence>
<dbReference type="RefSeq" id="WP_092908750.1">
    <property type="nucleotide sequence ID" value="NZ_FOUZ01000011.1"/>
</dbReference>
<organism evidence="3 4">
    <name type="scientific">Algoriella xinjiangensis</name>
    <dbReference type="NCBI Taxonomy" id="684065"/>
    <lineage>
        <taxon>Bacteria</taxon>
        <taxon>Pseudomonadati</taxon>
        <taxon>Bacteroidota</taxon>
        <taxon>Flavobacteriia</taxon>
        <taxon>Flavobacteriales</taxon>
        <taxon>Weeksellaceae</taxon>
        <taxon>Algoriella</taxon>
    </lineage>
</organism>
<evidence type="ECO:0000256" key="2">
    <source>
        <dbReference type="SAM" id="SignalP"/>
    </source>
</evidence>
<dbReference type="InterPro" id="IPR025738">
    <property type="entry name" value="BatD"/>
</dbReference>
<keyword evidence="1" id="KW-0472">Membrane</keyword>
<reference evidence="4" key="1">
    <citation type="submission" date="2016-10" db="EMBL/GenBank/DDBJ databases">
        <authorList>
            <person name="Varghese N."/>
            <person name="Submissions S."/>
        </authorList>
    </citation>
    <scope>NUCLEOTIDE SEQUENCE [LARGE SCALE GENOMIC DNA]</scope>
    <source>
        <strain evidence="4">XJ109</strain>
    </source>
</reference>
<keyword evidence="1" id="KW-0812">Transmembrane</keyword>
<keyword evidence="2" id="KW-0732">Signal</keyword>
<name>A0A1I4YEV8_9FLAO</name>
<accession>A0A1I4YEV8</accession>
<feature type="transmembrane region" description="Helical" evidence="1">
    <location>
        <begin position="150"/>
        <end position="172"/>
    </location>
</feature>
<dbReference type="EMBL" id="FOUZ01000011">
    <property type="protein sequence ID" value="SFN36611.1"/>
    <property type="molecule type" value="Genomic_DNA"/>
</dbReference>
<dbReference type="OrthoDB" id="9807384at2"/>
<protein>
    <submittedName>
        <fullName evidence="3">Oxygen tolerance</fullName>
    </submittedName>
</protein>
<dbReference type="STRING" id="684065.SAMN05421738_11125"/>
<dbReference type="Pfam" id="PF13584">
    <property type="entry name" value="BatD"/>
    <property type="match status" value="1"/>
</dbReference>